<keyword evidence="1" id="KW-0472">Membrane</keyword>
<accession>A0AAU1UH96</accession>
<sequence length="280" mass="29354">MTSTTTTTTATAVDEPPARFLDLVAAEWIKVRSLRSTPWVIVLVTLVVTGVAAARALADYNNFPSYSALTRRDHPFSLGDAFPAEAYLTVMLAAVAVGAIATVSEYGSGLIRTTTVAVPARGAVVLAKAVVQAVLWTVVGSLVALCSFFVAQAILSGRDAAISLGDPNALRAFAASALLAPVCALVGLGLGVLIRHSATTVVAGSFVLLLLPVFFSSRKPLSVTFANAMVRNAWQRLAQIYGTPPEAYNGATVAGSWTVYVLWPLVALALALLVVRRRDV</sequence>
<keyword evidence="1" id="KW-1133">Transmembrane helix</keyword>
<evidence type="ECO:0000256" key="1">
    <source>
        <dbReference type="SAM" id="Phobius"/>
    </source>
</evidence>
<dbReference type="AlphaFoldDB" id="A0AAU1UH96"/>
<feature type="transmembrane region" description="Helical" evidence="1">
    <location>
        <begin position="170"/>
        <end position="190"/>
    </location>
</feature>
<reference evidence="2" key="1">
    <citation type="submission" date="2022-10" db="EMBL/GenBank/DDBJ databases">
        <title>The complete genomes of actinobacterial strains from the NBC collection.</title>
        <authorList>
            <person name="Joergensen T.S."/>
            <person name="Alvarez Arevalo M."/>
            <person name="Sterndorff E.B."/>
            <person name="Faurdal D."/>
            <person name="Vuksanovic O."/>
            <person name="Mourched A.-S."/>
            <person name="Charusanti P."/>
            <person name="Shaw S."/>
            <person name="Blin K."/>
            <person name="Weber T."/>
        </authorList>
    </citation>
    <scope>NUCLEOTIDE SEQUENCE</scope>
    <source>
        <strain evidence="2">NBC_00119</strain>
    </source>
</reference>
<feature type="transmembrane region" description="Helical" evidence="1">
    <location>
        <begin position="39"/>
        <end position="58"/>
    </location>
</feature>
<feature type="transmembrane region" description="Helical" evidence="1">
    <location>
        <begin position="197"/>
        <end position="215"/>
    </location>
</feature>
<keyword evidence="1" id="KW-0812">Transmembrane</keyword>
<feature type="transmembrane region" description="Helical" evidence="1">
    <location>
        <begin position="257"/>
        <end position="275"/>
    </location>
</feature>
<gene>
    <name evidence="2" type="ORF">OHU69_36695</name>
</gene>
<organism evidence="2">
    <name type="scientific">Streptomyces sp. NBC_00119</name>
    <dbReference type="NCBI Taxonomy" id="2975659"/>
    <lineage>
        <taxon>Bacteria</taxon>
        <taxon>Bacillati</taxon>
        <taxon>Actinomycetota</taxon>
        <taxon>Actinomycetes</taxon>
        <taxon>Kitasatosporales</taxon>
        <taxon>Streptomycetaceae</taxon>
        <taxon>Streptomyces</taxon>
    </lineage>
</organism>
<proteinExistence type="predicted"/>
<feature type="transmembrane region" description="Helical" evidence="1">
    <location>
        <begin position="125"/>
        <end position="150"/>
    </location>
</feature>
<evidence type="ECO:0000313" key="2">
    <source>
        <dbReference type="EMBL" id="WTS16102.1"/>
    </source>
</evidence>
<dbReference type="EMBL" id="CP108195">
    <property type="protein sequence ID" value="WTS16102.1"/>
    <property type="molecule type" value="Genomic_DNA"/>
</dbReference>
<protein>
    <submittedName>
        <fullName evidence="2">ABC transporter permease</fullName>
    </submittedName>
</protein>
<feature type="transmembrane region" description="Helical" evidence="1">
    <location>
        <begin position="86"/>
        <end position="104"/>
    </location>
</feature>
<name>A0AAU1UH96_9ACTN</name>